<name>A0A9P8L6V9_9PEZI</name>
<dbReference type="Pfam" id="PF09729">
    <property type="entry name" value="Gti1_Pac2"/>
    <property type="match status" value="1"/>
</dbReference>
<feature type="region of interest" description="Disordered" evidence="2">
    <location>
        <begin position="451"/>
        <end position="470"/>
    </location>
</feature>
<feature type="region of interest" description="Disordered" evidence="2">
    <location>
        <begin position="207"/>
        <end position="289"/>
    </location>
</feature>
<dbReference type="Proteomes" id="UP000750711">
    <property type="component" value="Unassembled WGS sequence"/>
</dbReference>
<evidence type="ECO:0008006" key="5">
    <source>
        <dbReference type="Google" id="ProtNLM"/>
    </source>
</evidence>
<dbReference type="GO" id="GO:0003677">
    <property type="term" value="F:DNA binding"/>
    <property type="evidence" value="ECO:0007669"/>
    <property type="project" value="TreeGrafter"/>
</dbReference>
<evidence type="ECO:0000256" key="1">
    <source>
        <dbReference type="ARBA" id="ARBA00008359"/>
    </source>
</evidence>
<evidence type="ECO:0000313" key="3">
    <source>
        <dbReference type="EMBL" id="KAH0545502.1"/>
    </source>
</evidence>
<feature type="compositionally biased region" description="Basic residues" evidence="2">
    <location>
        <begin position="104"/>
        <end position="113"/>
    </location>
</feature>
<dbReference type="EMBL" id="JAGHQM010003255">
    <property type="protein sequence ID" value="KAH0545502.1"/>
    <property type="molecule type" value="Genomic_DNA"/>
</dbReference>
<gene>
    <name evidence="3" type="ORF">GP486_008442</name>
</gene>
<reference evidence="3" key="1">
    <citation type="submission" date="2021-03" db="EMBL/GenBank/DDBJ databases">
        <title>Comparative genomics and phylogenomic investigation of the class Geoglossomycetes provide insights into ecological specialization and systematics.</title>
        <authorList>
            <person name="Melie T."/>
            <person name="Pirro S."/>
            <person name="Miller A.N."/>
            <person name="Quandt A."/>
        </authorList>
    </citation>
    <scope>NUCLEOTIDE SEQUENCE</scope>
    <source>
        <strain evidence="3">CAQ_001_2017</strain>
    </source>
</reference>
<organism evidence="3 4">
    <name type="scientific">Trichoglossum hirsutum</name>
    <dbReference type="NCBI Taxonomy" id="265104"/>
    <lineage>
        <taxon>Eukaryota</taxon>
        <taxon>Fungi</taxon>
        <taxon>Dikarya</taxon>
        <taxon>Ascomycota</taxon>
        <taxon>Pezizomycotina</taxon>
        <taxon>Geoglossomycetes</taxon>
        <taxon>Geoglossales</taxon>
        <taxon>Geoglossaceae</taxon>
        <taxon>Trichoglossum</taxon>
    </lineage>
</organism>
<accession>A0A9P8L6V9</accession>
<evidence type="ECO:0000256" key="2">
    <source>
        <dbReference type="SAM" id="MobiDB-lite"/>
    </source>
</evidence>
<feature type="region of interest" description="Disordered" evidence="2">
    <location>
        <begin position="98"/>
        <end position="155"/>
    </location>
</feature>
<evidence type="ECO:0000313" key="4">
    <source>
        <dbReference type="Proteomes" id="UP000750711"/>
    </source>
</evidence>
<keyword evidence="4" id="KW-1185">Reference proteome</keyword>
<dbReference type="InterPro" id="IPR018608">
    <property type="entry name" value="Gti1/Pac2"/>
</dbReference>
<dbReference type="PANTHER" id="PTHR28027:SF2">
    <property type="entry name" value="TRANSCRIPTIONAL REGULATOR MIT1"/>
    <property type="match status" value="1"/>
</dbReference>
<proteinExistence type="inferred from homology"/>
<feature type="compositionally biased region" description="Low complexity" evidence="2">
    <location>
        <begin position="131"/>
        <end position="142"/>
    </location>
</feature>
<feature type="compositionally biased region" description="Low complexity" evidence="2">
    <location>
        <begin position="451"/>
        <end position="460"/>
    </location>
</feature>
<protein>
    <recommendedName>
        <fullName evidence="5">Camp independent regulatory protein</fullName>
    </recommendedName>
</protein>
<dbReference type="AlphaFoldDB" id="A0A9P8L6V9"/>
<comment type="similarity">
    <text evidence="1">Belongs to the MIT1/WOR1 family.</text>
</comment>
<dbReference type="PANTHER" id="PTHR28027">
    <property type="entry name" value="TRANSCRIPTIONAL REGULATOR MIT1"/>
    <property type="match status" value="1"/>
</dbReference>
<comment type="caution">
    <text evidence="3">The sequence shown here is derived from an EMBL/GenBank/DDBJ whole genome shotgun (WGS) entry which is preliminary data.</text>
</comment>
<sequence length="470" mass="50573">MASRMGSSTGSLNPTYCGHVATTNDALVLFEACLQGQLHHVPRRPHDRERSALIRSGCVFIYEENASGIKRWTDGVAWSPSRILGNFLVYRELEKPFPPGEKKKATKRDKRLTKPGEPYPSPRSNLEGGDSSSQSYSPMSPTSPAPKSETFDKETERSLIGSLVDSYGFREGGLVKKTMSVNVNGVHHHLVSYYKVEDVLGGLLETPSTSTGLRYIKPRPELTSRQNFRAPIDDSDDARDGALEGPQIHYSYSNSSSFDRRTSREGQGYQLPQPQPPPPHIGYPYPGTESFPPYGSDAHQVSSVPPSYGIGVTASSVPHAYYSQANRNLSHGQIKVEDYPAYGASTPYASTPSRLDPLVADGGSVPTSAPNRGMGVLQTVDYTQHQLPAIPMTIGSGDTLASKPPSGYGRGYQPVSTTAGPYQSAAPSITAPRPENVVAYGSDRGSFWPPAGNAAGGHAHYPSGSWTSAA</sequence>